<proteinExistence type="predicted"/>
<keyword evidence="2" id="KW-1185">Reference proteome</keyword>
<organism evidence="1 2">
    <name type="scientific">Artomyces pyxidatus</name>
    <dbReference type="NCBI Taxonomy" id="48021"/>
    <lineage>
        <taxon>Eukaryota</taxon>
        <taxon>Fungi</taxon>
        <taxon>Dikarya</taxon>
        <taxon>Basidiomycota</taxon>
        <taxon>Agaricomycotina</taxon>
        <taxon>Agaricomycetes</taxon>
        <taxon>Russulales</taxon>
        <taxon>Auriscalpiaceae</taxon>
        <taxon>Artomyces</taxon>
    </lineage>
</organism>
<dbReference type="EMBL" id="MU277201">
    <property type="protein sequence ID" value="KAI0063918.1"/>
    <property type="molecule type" value="Genomic_DNA"/>
</dbReference>
<reference evidence="1" key="1">
    <citation type="submission" date="2021-03" db="EMBL/GenBank/DDBJ databases">
        <authorList>
            <consortium name="DOE Joint Genome Institute"/>
            <person name="Ahrendt S."/>
            <person name="Looney B.P."/>
            <person name="Miyauchi S."/>
            <person name="Morin E."/>
            <person name="Drula E."/>
            <person name="Courty P.E."/>
            <person name="Chicoki N."/>
            <person name="Fauchery L."/>
            <person name="Kohler A."/>
            <person name="Kuo A."/>
            <person name="Labutti K."/>
            <person name="Pangilinan J."/>
            <person name="Lipzen A."/>
            <person name="Riley R."/>
            <person name="Andreopoulos W."/>
            <person name="He G."/>
            <person name="Johnson J."/>
            <person name="Barry K.W."/>
            <person name="Grigoriev I.V."/>
            <person name="Nagy L."/>
            <person name="Hibbett D."/>
            <person name="Henrissat B."/>
            <person name="Matheny P.B."/>
            <person name="Labbe J."/>
            <person name="Martin F."/>
        </authorList>
    </citation>
    <scope>NUCLEOTIDE SEQUENCE</scope>
    <source>
        <strain evidence="1">HHB10654</strain>
    </source>
</reference>
<protein>
    <submittedName>
        <fullName evidence="1">Uncharacterized protein</fullName>
    </submittedName>
</protein>
<comment type="caution">
    <text evidence="1">The sequence shown here is derived from an EMBL/GenBank/DDBJ whole genome shotgun (WGS) entry which is preliminary data.</text>
</comment>
<gene>
    <name evidence="1" type="ORF">BV25DRAFT_1899105</name>
</gene>
<dbReference type="Proteomes" id="UP000814140">
    <property type="component" value="Unassembled WGS sequence"/>
</dbReference>
<sequence length="298" mass="33796">MWKGRRQRLASPSKFLDFLGQFPTLESLRLVHCLPNFLQQRPKKRVALPHLNKLTLSGGLPDILRTMASLIILRSTTVELGLQQRPKNQSTFRKLFSVLVRHLGGSSKPSVHVEFICQEPSGEIVHGEYPIKIRRYTADDTLETKPALLDMLGAHDKVHRVYAEMFVGASLCESLGAFRDGENWLVEGTPDIADALPPAERAFFLPNLSSLILRDVDFDEMLPDFDDQLPLRTVFVRHLKARQAAGTVLDTLRLKNCISEDWGWLEGLEGAVRSVTGLDHDTLHWRERDKLDEDDDLI</sequence>
<accession>A0ACB8T5V8</accession>
<reference evidence="1" key="2">
    <citation type="journal article" date="2022" name="New Phytol.">
        <title>Evolutionary transition to the ectomycorrhizal habit in the genomes of a hyperdiverse lineage of mushroom-forming fungi.</title>
        <authorList>
            <person name="Looney B."/>
            <person name="Miyauchi S."/>
            <person name="Morin E."/>
            <person name="Drula E."/>
            <person name="Courty P.E."/>
            <person name="Kohler A."/>
            <person name="Kuo A."/>
            <person name="LaButti K."/>
            <person name="Pangilinan J."/>
            <person name="Lipzen A."/>
            <person name="Riley R."/>
            <person name="Andreopoulos W."/>
            <person name="He G."/>
            <person name="Johnson J."/>
            <person name="Nolan M."/>
            <person name="Tritt A."/>
            <person name="Barry K.W."/>
            <person name="Grigoriev I.V."/>
            <person name="Nagy L.G."/>
            <person name="Hibbett D."/>
            <person name="Henrissat B."/>
            <person name="Matheny P.B."/>
            <person name="Labbe J."/>
            <person name="Martin F.M."/>
        </authorList>
    </citation>
    <scope>NUCLEOTIDE SEQUENCE</scope>
    <source>
        <strain evidence="1">HHB10654</strain>
    </source>
</reference>
<name>A0ACB8T5V8_9AGAM</name>
<evidence type="ECO:0000313" key="2">
    <source>
        <dbReference type="Proteomes" id="UP000814140"/>
    </source>
</evidence>
<evidence type="ECO:0000313" key="1">
    <source>
        <dbReference type="EMBL" id="KAI0063918.1"/>
    </source>
</evidence>